<dbReference type="Proteomes" id="UP000807504">
    <property type="component" value="Unassembled WGS sequence"/>
</dbReference>
<dbReference type="EMBL" id="JABXBU010002072">
    <property type="protein sequence ID" value="KAF8776987.1"/>
    <property type="molecule type" value="Genomic_DNA"/>
</dbReference>
<feature type="signal peptide" evidence="1">
    <location>
        <begin position="1"/>
        <end position="25"/>
    </location>
</feature>
<organism evidence="2 3">
    <name type="scientific">Argiope bruennichi</name>
    <name type="common">Wasp spider</name>
    <name type="synonym">Aranea bruennichi</name>
    <dbReference type="NCBI Taxonomy" id="94029"/>
    <lineage>
        <taxon>Eukaryota</taxon>
        <taxon>Metazoa</taxon>
        <taxon>Ecdysozoa</taxon>
        <taxon>Arthropoda</taxon>
        <taxon>Chelicerata</taxon>
        <taxon>Arachnida</taxon>
        <taxon>Araneae</taxon>
        <taxon>Araneomorphae</taxon>
        <taxon>Entelegynae</taxon>
        <taxon>Araneoidea</taxon>
        <taxon>Araneidae</taxon>
        <taxon>Argiope</taxon>
    </lineage>
</organism>
<feature type="chain" id="PRO_5035851539" evidence="1">
    <location>
        <begin position="26"/>
        <end position="100"/>
    </location>
</feature>
<reference evidence="2" key="1">
    <citation type="journal article" date="2020" name="bioRxiv">
        <title>Chromosome-level reference genome of the European wasp spider Argiope bruennichi: a resource for studies on range expansion and evolutionary adaptation.</title>
        <authorList>
            <person name="Sheffer M.M."/>
            <person name="Hoppe A."/>
            <person name="Krehenwinkel H."/>
            <person name="Uhl G."/>
            <person name="Kuss A.W."/>
            <person name="Jensen L."/>
            <person name="Jensen C."/>
            <person name="Gillespie R.G."/>
            <person name="Hoff K.J."/>
            <person name="Prost S."/>
        </authorList>
    </citation>
    <scope>NUCLEOTIDE SEQUENCE</scope>
</reference>
<protein>
    <submittedName>
        <fullName evidence="2">Uncharacterized protein</fullName>
    </submittedName>
</protein>
<sequence>MKLFWMIILWIATFCSLLQIKAGNARSILEPLHVINEDDPTLDRADMPGMGKRFARALEDDNNVTTVEPLTTTSSDDDNDIFVIIIDWFGWLDWLRWFWW</sequence>
<evidence type="ECO:0000313" key="2">
    <source>
        <dbReference type="EMBL" id="KAF8776987.1"/>
    </source>
</evidence>
<comment type="caution">
    <text evidence="2">The sequence shown here is derived from an EMBL/GenBank/DDBJ whole genome shotgun (WGS) entry which is preliminary data.</text>
</comment>
<keyword evidence="1" id="KW-0732">Signal</keyword>
<evidence type="ECO:0000256" key="1">
    <source>
        <dbReference type="SAM" id="SignalP"/>
    </source>
</evidence>
<dbReference type="AlphaFoldDB" id="A0A8T0EMM8"/>
<reference evidence="2" key="2">
    <citation type="submission" date="2020-06" db="EMBL/GenBank/DDBJ databases">
        <authorList>
            <person name="Sheffer M."/>
        </authorList>
    </citation>
    <scope>NUCLEOTIDE SEQUENCE</scope>
</reference>
<name>A0A8T0EMM8_ARGBR</name>
<gene>
    <name evidence="2" type="ORF">HNY73_013918</name>
</gene>
<keyword evidence="3" id="KW-1185">Reference proteome</keyword>
<evidence type="ECO:0000313" key="3">
    <source>
        <dbReference type="Proteomes" id="UP000807504"/>
    </source>
</evidence>
<accession>A0A8T0EMM8</accession>
<proteinExistence type="predicted"/>